<gene>
    <name evidence="5" type="ORF">IZT61_07425</name>
</gene>
<reference evidence="5 6" key="1">
    <citation type="submission" date="2020-11" db="EMBL/GenBank/DDBJ databases">
        <title>Pedobacter endophytica, an endophytic bacteria isolated form Carex pumila.</title>
        <authorList>
            <person name="Peng Y."/>
            <person name="Jiang L."/>
            <person name="Lee J."/>
        </authorList>
    </citation>
    <scope>NUCLEOTIDE SEQUENCE [LARGE SCALE GENOMIC DNA]</scope>
    <source>
        <strain evidence="5 6">JBR3-12</strain>
    </source>
</reference>
<dbReference type="EMBL" id="CP064939">
    <property type="protein sequence ID" value="QPH41082.1"/>
    <property type="molecule type" value="Genomic_DNA"/>
</dbReference>
<dbReference type="PANTHER" id="PTHR37419:SF1">
    <property type="entry name" value="SERINE_THREONINE-PROTEIN KINASE TOXIN HIPA"/>
    <property type="match status" value="1"/>
</dbReference>
<dbReference type="InterPro" id="IPR052028">
    <property type="entry name" value="HipA_Ser/Thr_kinase"/>
</dbReference>
<sequence length="317" mass="36485">MNKKCLYCFKDLSRERSGEYHEQCSLAFFGTKQQPDFSYRLEQMDELARNVINRSIAVPGVQPKISLSLVNNTLEDSKNGRLTVVGALGGNYIFKPPSQYFPQLPENEHLTMKMADSFGIKTAQSSLIRLKSGELSFITKRFDRTEKGKKLHMIDMYQILDAFDKYKSSMEKVGKAVGQYSSLPMFDKLYYFELAVFSFVTGNNDMHLKNFSMLLTDGNWRLAPAYDLLNVTIANPDDKDELALTLEGKRKKLELQHFLRFGANLGLNDKQIQKVFQKFGAFHEHAKQQIAQSFLSSEYRESYAQLMIDRYKALHLI</sequence>
<dbReference type="GO" id="GO:0004674">
    <property type="term" value="F:protein serine/threonine kinase activity"/>
    <property type="evidence" value="ECO:0007669"/>
    <property type="project" value="TreeGrafter"/>
</dbReference>
<evidence type="ECO:0000256" key="3">
    <source>
        <dbReference type="ARBA" id="ARBA00022777"/>
    </source>
</evidence>
<dbReference type="AlphaFoldDB" id="A0A7S9L263"/>
<keyword evidence="6" id="KW-1185">Reference proteome</keyword>
<dbReference type="Gene3D" id="1.10.1070.20">
    <property type="match status" value="1"/>
</dbReference>
<dbReference type="Proteomes" id="UP000594759">
    <property type="component" value="Chromosome"/>
</dbReference>
<dbReference type="Pfam" id="PF07804">
    <property type="entry name" value="HipA_C"/>
    <property type="match status" value="1"/>
</dbReference>
<accession>A0A7S9L263</accession>
<name>A0A7S9L263_9SPHI</name>
<evidence type="ECO:0000259" key="4">
    <source>
        <dbReference type="Pfam" id="PF07804"/>
    </source>
</evidence>
<keyword evidence="2" id="KW-0808">Transferase</keyword>
<evidence type="ECO:0000313" key="5">
    <source>
        <dbReference type="EMBL" id="QPH41082.1"/>
    </source>
</evidence>
<dbReference type="RefSeq" id="WP_196100534.1">
    <property type="nucleotide sequence ID" value="NZ_CP064939.1"/>
</dbReference>
<protein>
    <submittedName>
        <fullName evidence="5">HipA domain-containing protein</fullName>
    </submittedName>
</protein>
<evidence type="ECO:0000313" key="6">
    <source>
        <dbReference type="Proteomes" id="UP000594759"/>
    </source>
</evidence>
<organism evidence="5 6">
    <name type="scientific">Pedobacter endophyticus</name>
    <dbReference type="NCBI Taxonomy" id="2789740"/>
    <lineage>
        <taxon>Bacteria</taxon>
        <taxon>Pseudomonadati</taxon>
        <taxon>Bacteroidota</taxon>
        <taxon>Sphingobacteriia</taxon>
        <taxon>Sphingobacteriales</taxon>
        <taxon>Sphingobacteriaceae</taxon>
        <taxon>Pedobacter</taxon>
    </lineage>
</organism>
<keyword evidence="3" id="KW-0418">Kinase</keyword>
<dbReference type="GO" id="GO:0005829">
    <property type="term" value="C:cytosol"/>
    <property type="evidence" value="ECO:0007669"/>
    <property type="project" value="TreeGrafter"/>
</dbReference>
<dbReference type="KEGG" id="pex:IZT61_07425"/>
<dbReference type="InterPro" id="IPR012893">
    <property type="entry name" value="HipA-like_C"/>
</dbReference>
<evidence type="ECO:0000256" key="1">
    <source>
        <dbReference type="ARBA" id="ARBA00010164"/>
    </source>
</evidence>
<dbReference type="PANTHER" id="PTHR37419">
    <property type="entry name" value="SERINE/THREONINE-PROTEIN KINASE TOXIN HIPA"/>
    <property type="match status" value="1"/>
</dbReference>
<proteinExistence type="inferred from homology"/>
<comment type="similarity">
    <text evidence="1">Belongs to the HipA Ser/Thr kinase family.</text>
</comment>
<evidence type="ECO:0000256" key="2">
    <source>
        <dbReference type="ARBA" id="ARBA00022679"/>
    </source>
</evidence>
<feature type="domain" description="HipA-like C-terminal" evidence="4">
    <location>
        <begin position="57"/>
        <end position="279"/>
    </location>
</feature>